<dbReference type="Pfam" id="PF11969">
    <property type="entry name" value="DcpS_C"/>
    <property type="match status" value="1"/>
</dbReference>
<dbReference type="PIRSF" id="PIRSF028973">
    <property type="entry name" value="Scavenger_mRNA_decap_enz"/>
    <property type="match status" value="1"/>
</dbReference>
<gene>
    <name evidence="2" type="ORF">BZA70DRAFT_271911</name>
</gene>
<protein>
    <submittedName>
        <fullName evidence="2">M7GpppN diphosphatase</fullName>
    </submittedName>
</protein>
<keyword evidence="3" id="KW-1185">Reference proteome</keyword>
<dbReference type="EMBL" id="JBBJBU010000001">
    <property type="protein sequence ID" value="KAK7207676.1"/>
    <property type="molecule type" value="Genomic_DNA"/>
</dbReference>
<dbReference type="Gene3D" id="3.30.428.10">
    <property type="entry name" value="HIT-like"/>
    <property type="match status" value="1"/>
</dbReference>
<dbReference type="PANTHER" id="PTHR12978:SF0">
    <property type="entry name" value="M7GPPPX DIPHOSPHATASE"/>
    <property type="match status" value="1"/>
</dbReference>
<proteinExistence type="inferred from homology"/>
<dbReference type="InterPro" id="IPR008594">
    <property type="entry name" value="DcpS/DCS2"/>
</dbReference>
<dbReference type="GeneID" id="90037073"/>
<dbReference type="PANTHER" id="PTHR12978">
    <property type="entry name" value="HISTIDINE TRIAD HIT PROTEIN MEMBER"/>
    <property type="match status" value="1"/>
</dbReference>
<evidence type="ECO:0000313" key="3">
    <source>
        <dbReference type="Proteomes" id="UP001498771"/>
    </source>
</evidence>
<accession>A0ABR1FCV3</accession>
<sequence length="310" mass="35740">MASSESDLREIIRSFKFERILNHDVKLKLIFILGEINSEPAIAIAEKTAFDADSASSLLDQDVSDIRLLDHNDIYRWLMVTLNQNINSAPAAKISLIWPATPTHIAKYSTPRRRMITETPEMYRRIHSPYIEKMRGSRIQWVYNILEHKVESERIVYENPDPTEGFILLPDLKWDRTTMDSLYLVAIVHRHDIFSLRNLTKAHIPWLESVQEEIISNTIKAYPEVDHSQLRLYVHYLPSYYHFHIHVTHVQYDAGDGTSVGKAVMFNDLISRLQEMSDDSSGYIDSTLSFLLSENSELWTEGFSAAAASI</sequence>
<name>A0ABR1FCV3_9ASCO</name>
<evidence type="ECO:0000313" key="2">
    <source>
        <dbReference type="EMBL" id="KAK7207676.1"/>
    </source>
</evidence>
<evidence type="ECO:0000256" key="1">
    <source>
        <dbReference type="ARBA" id="ARBA00010208"/>
    </source>
</evidence>
<dbReference type="Gene3D" id="3.30.200.40">
    <property type="entry name" value="Scavenger mRNA decapping enzyme, N-terminal domain"/>
    <property type="match status" value="1"/>
</dbReference>
<dbReference type="InterPro" id="IPR011145">
    <property type="entry name" value="Scavenger_mRNA_decap_enz_N"/>
</dbReference>
<reference evidence="2 3" key="1">
    <citation type="submission" date="2024-03" db="EMBL/GenBank/DDBJ databases">
        <title>Genome-scale model development and genomic sequencing of the oleaginous clade Lipomyces.</title>
        <authorList>
            <consortium name="Lawrence Berkeley National Laboratory"/>
            <person name="Czajka J.J."/>
            <person name="Han Y."/>
            <person name="Kim J."/>
            <person name="Mondo S.J."/>
            <person name="Hofstad B.A."/>
            <person name="Robles A."/>
            <person name="Haridas S."/>
            <person name="Riley R."/>
            <person name="LaButti K."/>
            <person name="Pangilinan J."/>
            <person name="Andreopoulos W."/>
            <person name="Lipzen A."/>
            <person name="Yan J."/>
            <person name="Wang M."/>
            <person name="Ng V."/>
            <person name="Grigoriev I.V."/>
            <person name="Spatafora J.W."/>
            <person name="Magnuson J.K."/>
            <person name="Baker S.E."/>
            <person name="Pomraning K.R."/>
        </authorList>
    </citation>
    <scope>NUCLEOTIDE SEQUENCE [LARGE SCALE GENOMIC DNA]</scope>
    <source>
        <strain evidence="2 3">Phaff 52-87</strain>
    </source>
</reference>
<dbReference type="Pfam" id="PF05652">
    <property type="entry name" value="DcpS"/>
    <property type="match status" value="1"/>
</dbReference>
<dbReference type="Proteomes" id="UP001498771">
    <property type="component" value="Unassembled WGS sequence"/>
</dbReference>
<dbReference type="SUPFAM" id="SSF54197">
    <property type="entry name" value="HIT-like"/>
    <property type="match status" value="1"/>
</dbReference>
<dbReference type="RefSeq" id="XP_064770709.1">
    <property type="nucleotide sequence ID" value="XM_064911561.1"/>
</dbReference>
<comment type="similarity">
    <text evidence="1">Belongs to the HIT family.</text>
</comment>
<dbReference type="SUPFAM" id="SSF102860">
    <property type="entry name" value="mRNA decapping enzyme DcpS N-terminal domain"/>
    <property type="match status" value="1"/>
</dbReference>
<dbReference type="InterPro" id="IPR036265">
    <property type="entry name" value="HIT-like_sf"/>
</dbReference>
<comment type="caution">
    <text evidence="2">The sequence shown here is derived from an EMBL/GenBank/DDBJ whole genome shotgun (WGS) entry which is preliminary data.</text>
</comment>
<organism evidence="2 3">
    <name type="scientific">Myxozyma melibiosi</name>
    <dbReference type="NCBI Taxonomy" id="54550"/>
    <lineage>
        <taxon>Eukaryota</taxon>
        <taxon>Fungi</taxon>
        <taxon>Dikarya</taxon>
        <taxon>Ascomycota</taxon>
        <taxon>Saccharomycotina</taxon>
        <taxon>Lipomycetes</taxon>
        <taxon>Lipomycetales</taxon>
        <taxon>Lipomycetaceae</taxon>
        <taxon>Myxozyma</taxon>
    </lineage>
</organism>